<proteinExistence type="predicted"/>
<dbReference type="eggNOG" id="COG4087">
    <property type="taxonomic scope" value="Bacteria"/>
</dbReference>
<organism evidence="1 2">
    <name type="scientific">Desulfococcus multivorans DSM 2059</name>
    <dbReference type="NCBI Taxonomy" id="1121405"/>
    <lineage>
        <taxon>Bacteria</taxon>
        <taxon>Pseudomonadati</taxon>
        <taxon>Thermodesulfobacteriota</taxon>
        <taxon>Desulfobacteria</taxon>
        <taxon>Desulfobacterales</taxon>
        <taxon>Desulfococcaceae</taxon>
        <taxon>Desulfococcus</taxon>
    </lineage>
</organism>
<keyword evidence="2" id="KW-1185">Reference proteome</keyword>
<dbReference type="RefSeq" id="WP_020877001.1">
    <property type="nucleotide sequence ID" value="NZ_ATHJ01000094.1"/>
</dbReference>
<dbReference type="AlphaFoldDB" id="S7UXI3"/>
<dbReference type="PATRIC" id="fig|1121405.3.peg.2729"/>
<gene>
    <name evidence="1" type="ORF">dsmv_0339</name>
</gene>
<evidence type="ECO:0000313" key="2">
    <source>
        <dbReference type="Proteomes" id="UP000014977"/>
    </source>
</evidence>
<comment type="caution">
    <text evidence="1">The sequence shown here is derived from an EMBL/GenBank/DDBJ whole genome shotgun (WGS) entry which is preliminary data.</text>
</comment>
<dbReference type="InterPro" id="IPR023214">
    <property type="entry name" value="HAD_sf"/>
</dbReference>
<dbReference type="OrthoDB" id="159409at2"/>
<name>S7UXI3_DESML</name>
<dbReference type="Proteomes" id="UP000014977">
    <property type="component" value="Unassembled WGS sequence"/>
</dbReference>
<dbReference type="InterPro" id="IPR036412">
    <property type="entry name" value="HAD-like_sf"/>
</dbReference>
<evidence type="ECO:0000313" key="1">
    <source>
        <dbReference type="EMBL" id="EPR38929.1"/>
    </source>
</evidence>
<accession>S7UXI3</accession>
<evidence type="ECO:0008006" key="3">
    <source>
        <dbReference type="Google" id="ProtNLM"/>
    </source>
</evidence>
<sequence length="156" mass="16484">MIEIDVPGYGRLRMAHLVLDYNGTLAVDGRLVDGVDTALNALAGHVGVHVLTADTFGKAEAALEGISCRLAVLPPDRQDEEKLAYVQRLGCEETVCIGNGRNDRRMLAAAVLGIAVILEEGVAVETLTAADVVCTDILSALALLSHPLRLVATLRS</sequence>
<dbReference type="EMBL" id="ATHJ01000094">
    <property type="protein sequence ID" value="EPR38929.1"/>
    <property type="molecule type" value="Genomic_DNA"/>
</dbReference>
<reference evidence="1 2" key="1">
    <citation type="journal article" date="2013" name="Genome Announc.">
        <title>Draft genome sequences for three mercury-methylating, sulfate-reducing bacteria.</title>
        <authorList>
            <person name="Brown S.D."/>
            <person name="Hurt R.A.Jr."/>
            <person name="Gilmour C.C."/>
            <person name="Elias D.A."/>
        </authorList>
    </citation>
    <scope>NUCLEOTIDE SEQUENCE [LARGE SCALE GENOMIC DNA]</scope>
    <source>
        <strain evidence="1 2">DSM 2059</strain>
    </source>
</reference>
<dbReference type="STRING" id="897.B2D07_05205"/>
<protein>
    <recommendedName>
        <fullName evidence="3">ATPase P</fullName>
    </recommendedName>
</protein>
<dbReference type="Gene3D" id="3.40.50.1000">
    <property type="entry name" value="HAD superfamily/HAD-like"/>
    <property type="match status" value="1"/>
</dbReference>
<dbReference type="SUPFAM" id="SSF56784">
    <property type="entry name" value="HAD-like"/>
    <property type="match status" value="1"/>
</dbReference>